<proteinExistence type="predicted"/>
<evidence type="ECO:0000256" key="1">
    <source>
        <dbReference type="SAM" id="Phobius"/>
    </source>
</evidence>
<evidence type="ECO:0000313" key="3">
    <source>
        <dbReference type="Proteomes" id="UP000070198"/>
    </source>
</evidence>
<keyword evidence="1" id="KW-0812">Transmembrane</keyword>
<name>A0A139MZW5_9STRE</name>
<reference evidence="2 3" key="1">
    <citation type="submission" date="2016-01" db="EMBL/GenBank/DDBJ databases">
        <title>Highly variable Streptococcus oralis are common among viridans streptococci isolated from primates.</title>
        <authorList>
            <person name="Denapaite D."/>
            <person name="Rieger M."/>
            <person name="Koendgen S."/>
            <person name="Brueckner R."/>
            <person name="Ochigava I."/>
            <person name="Kappeler P."/>
            <person name="Maetz-Rensing K."/>
            <person name="Leendertz F."/>
            <person name="Hakenbeck R."/>
        </authorList>
    </citation>
    <scope>NUCLEOTIDE SEQUENCE [LARGE SCALE GENOMIC DNA]</scope>
    <source>
        <strain evidence="2 3">DD02</strain>
    </source>
</reference>
<keyword evidence="1" id="KW-0472">Membrane</keyword>
<keyword evidence="1" id="KW-1133">Transmembrane helix</keyword>
<dbReference type="Proteomes" id="UP000070198">
    <property type="component" value="Unassembled WGS sequence"/>
</dbReference>
<dbReference type="EMBL" id="LQOF01000199">
    <property type="protein sequence ID" value="KXT69308.1"/>
    <property type="molecule type" value="Genomic_DNA"/>
</dbReference>
<dbReference type="GO" id="GO:0005886">
    <property type="term" value="C:plasma membrane"/>
    <property type="evidence" value="ECO:0007669"/>
    <property type="project" value="InterPro"/>
</dbReference>
<dbReference type="AlphaFoldDB" id="A0A139MZW5"/>
<dbReference type="InterPro" id="IPR012651">
    <property type="entry name" value="Thia_Transptr_ThiT"/>
</dbReference>
<sequence length="216" mass="23840">MTVLNFVLNIIAQIIRKISSFVSKELLFMSSKNSQLSALIETALVAALAMALSYIPDFASWFTPSFGAIPLVLFALRRGTKYGVLAGLIWGLLHFILGKVWYLALSQVLIEYIVAFVSMGLAGIFTVPFQNALAKDNKGRALFYATGGAILAVFVRYFWHFVAGFIFWGSYAPKGMSPYWYSFTVNGTAGLLTLIFVILALAIIIPTQGKLFLVKR</sequence>
<gene>
    <name evidence="2" type="ORF">SGADD02_00955</name>
</gene>
<feature type="transmembrane region" description="Helical" evidence="1">
    <location>
        <begin position="179"/>
        <end position="206"/>
    </location>
</feature>
<organism evidence="2 3">
    <name type="scientific">Streptococcus gallolyticus</name>
    <dbReference type="NCBI Taxonomy" id="315405"/>
    <lineage>
        <taxon>Bacteria</taxon>
        <taxon>Bacillati</taxon>
        <taxon>Bacillota</taxon>
        <taxon>Bacilli</taxon>
        <taxon>Lactobacillales</taxon>
        <taxon>Streptococcaceae</taxon>
        <taxon>Streptococcus</taxon>
    </lineage>
</organism>
<feature type="transmembrane region" description="Helical" evidence="1">
    <location>
        <begin position="36"/>
        <end position="55"/>
    </location>
</feature>
<feature type="transmembrane region" description="Helical" evidence="1">
    <location>
        <begin position="109"/>
        <end position="129"/>
    </location>
</feature>
<dbReference type="PATRIC" id="fig|315405.11.peg.1125"/>
<feature type="transmembrane region" description="Helical" evidence="1">
    <location>
        <begin position="83"/>
        <end position="103"/>
    </location>
</feature>
<dbReference type="Pfam" id="PF09515">
    <property type="entry name" value="Thia_YuaJ"/>
    <property type="match status" value="1"/>
</dbReference>
<dbReference type="GO" id="GO:0015234">
    <property type="term" value="F:thiamine transmembrane transporter activity"/>
    <property type="evidence" value="ECO:0007669"/>
    <property type="project" value="InterPro"/>
</dbReference>
<accession>A0A139MZW5</accession>
<feature type="transmembrane region" description="Helical" evidence="1">
    <location>
        <begin position="61"/>
        <end position="76"/>
    </location>
</feature>
<evidence type="ECO:0000313" key="2">
    <source>
        <dbReference type="EMBL" id="KXT69308.1"/>
    </source>
</evidence>
<protein>
    <submittedName>
        <fullName evidence="2">Substrate-specific component ThiT of thiamin ECF transporter</fullName>
    </submittedName>
</protein>
<dbReference type="Gene3D" id="1.10.1760.20">
    <property type="match status" value="1"/>
</dbReference>
<dbReference type="NCBIfam" id="TIGR02357">
    <property type="entry name" value="ECF_ThiT_YuaJ"/>
    <property type="match status" value="1"/>
</dbReference>
<feature type="transmembrane region" description="Helical" evidence="1">
    <location>
        <begin position="141"/>
        <end position="159"/>
    </location>
</feature>
<comment type="caution">
    <text evidence="2">The sequence shown here is derived from an EMBL/GenBank/DDBJ whole genome shotgun (WGS) entry which is preliminary data.</text>
</comment>